<dbReference type="PRINTS" id="PR01333">
    <property type="entry name" value="2POREKCHANEL"/>
</dbReference>
<evidence type="ECO:0000313" key="13">
    <source>
        <dbReference type="Proteomes" id="UP000801492"/>
    </source>
</evidence>
<dbReference type="Proteomes" id="UP000801492">
    <property type="component" value="Unassembled WGS sequence"/>
</dbReference>
<dbReference type="Gene3D" id="1.10.287.70">
    <property type="match status" value="1"/>
</dbReference>
<evidence type="ECO:0000256" key="9">
    <source>
        <dbReference type="SAM" id="MobiDB-lite"/>
    </source>
</evidence>
<feature type="domain" description="Potassium channel" evidence="11">
    <location>
        <begin position="183"/>
        <end position="261"/>
    </location>
</feature>
<feature type="region of interest" description="Disordered" evidence="9">
    <location>
        <begin position="468"/>
        <end position="489"/>
    </location>
</feature>
<dbReference type="PANTHER" id="PTHR11003:SF352">
    <property type="entry name" value="BCDNA.GH04802-RELATED"/>
    <property type="match status" value="1"/>
</dbReference>
<feature type="compositionally biased region" description="Polar residues" evidence="9">
    <location>
        <begin position="470"/>
        <end position="486"/>
    </location>
</feature>
<comment type="subcellular location">
    <subcellularLocation>
        <location evidence="1">Membrane</location>
        <topology evidence="1">Multi-pass membrane protein</topology>
    </subcellularLocation>
</comment>
<organism evidence="12 13">
    <name type="scientific">Ignelater luminosus</name>
    <name type="common">Cucubano</name>
    <name type="synonym">Pyrophorus luminosus</name>
    <dbReference type="NCBI Taxonomy" id="2038154"/>
    <lineage>
        <taxon>Eukaryota</taxon>
        <taxon>Metazoa</taxon>
        <taxon>Ecdysozoa</taxon>
        <taxon>Arthropoda</taxon>
        <taxon>Hexapoda</taxon>
        <taxon>Insecta</taxon>
        <taxon>Pterygota</taxon>
        <taxon>Neoptera</taxon>
        <taxon>Endopterygota</taxon>
        <taxon>Coleoptera</taxon>
        <taxon>Polyphaga</taxon>
        <taxon>Elateriformia</taxon>
        <taxon>Elateroidea</taxon>
        <taxon>Elateridae</taxon>
        <taxon>Agrypninae</taxon>
        <taxon>Pyrophorini</taxon>
        <taxon>Ignelater</taxon>
    </lineage>
</organism>
<evidence type="ECO:0000256" key="4">
    <source>
        <dbReference type="ARBA" id="ARBA00022989"/>
    </source>
</evidence>
<keyword evidence="4 10" id="KW-1133">Transmembrane helix</keyword>
<keyword evidence="6 10" id="KW-0472">Membrane</keyword>
<evidence type="ECO:0000256" key="3">
    <source>
        <dbReference type="ARBA" id="ARBA00022692"/>
    </source>
</evidence>
<dbReference type="Pfam" id="PF07885">
    <property type="entry name" value="Ion_trans_2"/>
    <property type="match status" value="2"/>
</dbReference>
<feature type="region of interest" description="Disordered" evidence="9">
    <location>
        <begin position="593"/>
        <end position="624"/>
    </location>
</feature>
<dbReference type="GO" id="GO:0022841">
    <property type="term" value="F:potassium ion leak channel activity"/>
    <property type="evidence" value="ECO:0007669"/>
    <property type="project" value="TreeGrafter"/>
</dbReference>
<evidence type="ECO:0000256" key="2">
    <source>
        <dbReference type="ARBA" id="ARBA00022448"/>
    </source>
</evidence>
<dbReference type="InterPro" id="IPR013099">
    <property type="entry name" value="K_chnl_dom"/>
</dbReference>
<evidence type="ECO:0000256" key="1">
    <source>
        <dbReference type="ARBA" id="ARBA00004141"/>
    </source>
</evidence>
<reference evidence="12" key="1">
    <citation type="submission" date="2019-08" db="EMBL/GenBank/DDBJ databases">
        <title>The genome of the North American firefly Photinus pyralis.</title>
        <authorList>
            <consortium name="Photinus pyralis genome working group"/>
            <person name="Fallon T.R."/>
            <person name="Sander Lower S.E."/>
            <person name="Weng J.-K."/>
        </authorList>
    </citation>
    <scope>NUCLEOTIDE SEQUENCE</scope>
    <source>
        <strain evidence="12">TRF0915ILg1</strain>
        <tissue evidence="12">Whole body</tissue>
    </source>
</reference>
<evidence type="ECO:0000256" key="6">
    <source>
        <dbReference type="ARBA" id="ARBA00023136"/>
    </source>
</evidence>
<keyword evidence="13" id="KW-1185">Reference proteome</keyword>
<dbReference type="GO" id="GO:0015271">
    <property type="term" value="F:outward rectifier potassium channel activity"/>
    <property type="evidence" value="ECO:0007669"/>
    <property type="project" value="TreeGrafter"/>
</dbReference>
<sequence>MMSKKQWFSLLCIHMCYILFGATIFYLVESAEEEKRLFEEENERYAIEGLMEKNYISSEEHTLNDIYYKISDYCSKPLGDHAPQKKTQLTWTYYHAIFFVLTIVSTIGYGNLSPTTPFTRTFMILYGLIGIPINGMVVITLGDFFGKSFLKLYRRWKNTSVQHTLATFGLIGQIFLYLLPGMAFFIFIPSLVIVLYEEWNYVIAVEFAFATLTTIGVGSYVPGTRENDRGEFLFLIYRIFLLVWIIMGLGYLAMVFGFISRGLQSKKLHTIEHKIAHNIKKTNRKIRQEFRSILNEYLLMNVKPIYRERRRNITPSCERTLSCPDLSFGREIESPRMRRRAVSELTKPSLHTLSKTHSETDLQCIDKERTFMTEADLCESNKFLLKVANALGNYNMLDGIVEDSSDKEHSETDSFNSNWTIGYRRFSRFEFDEMRPRAASESRKEKTVTNFHLSKFKNFDNKKLQEVEDQQQYGRARSQTLPTSSKPYGLLKKFKNSFRHKEHNLEKTYKDDDTEGQPNTNPREEDLESTYTVSGKDRLLEEISIADFLRALGKVDGSMPRRKFGVVHQPHPDIIRRARRLPITPTLSCRRTSLIPASPSRDSKHRKFSLDPNSASNGHTVDNASPVFPTIVEVENEKEKRSNKRTRRMSVIERLKFKNEKVKKV</sequence>
<feature type="transmembrane region" description="Helical" evidence="10">
    <location>
        <begin position="201"/>
        <end position="223"/>
    </location>
</feature>
<evidence type="ECO:0000256" key="7">
    <source>
        <dbReference type="ARBA" id="ARBA00023303"/>
    </source>
</evidence>
<feature type="transmembrane region" description="Helical" evidence="10">
    <location>
        <begin position="93"/>
        <end position="112"/>
    </location>
</feature>
<dbReference type="InterPro" id="IPR003280">
    <property type="entry name" value="2pore_dom_K_chnl"/>
</dbReference>
<evidence type="ECO:0000259" key="11">
    <source>
        <dbReference type="Pfam" id="PF07885"/>
    </source>
</evidence>
<feature type="transmembrane region" description="Helical" evidence="10">
    <location>
        <begin position="165"/>
        <end position="195"/>
    </location>
</feature>
<feature type="transmembrane region" description="Helical" evidence="10">
    <location>
        <begin position="6"/>
        <end position="28"/>
    </location>
</feature>
<comment type="caution">
    <text evidence="12">The sequence shown here is derived from an EMBL/GenBank/DDBJ whole genome shotgun (WGS) entry which is preliminary data.</text>
</comment>
<keyword evidence="5 8" id="KW-0406">Ion transport</keyword>
<accession>A0A8K0GL58</accession>
<feature type="domain" description="Potassium channel" evidence="11">
    <location>
        <begin position="90"/>
        <end position="145"/>
    </location>
</feature>
<keyword evidence="3 8" id="KW-0812">Transmembrane</keyword>
<feature type="transmembrane region" description="Helical" evidence="10">
    <location>
        <begin position="235"/>
        <end position="259"/>
    </location>
</feature>
<evidence type="ECO:0000256" key="8">
    <source>
        <dbReference type="RuleBase" id="RU003857"/>
    </source>
</evidence>
<feature type="transmembrane region" description="Helical" evidence="10">
    <location>
        <begin position="124"/>
        <end position="145"/>
    </location>
</feature>
<keyword evidence="2 8" id="KW-0813">Transport</keyword>
<keyword evidence="7 8" id="KW-0407">Ion channel</keyword>
<feature type="region of interest" description="Disordered" evidence="9">
    <location>
        <begin position="502"/>
        <end position="533"/>
    </location>
</feature>
<dbReference type="GO" id="GO:0005886">
    <property type="term" value="C:plasma membrane"/>
    <property type="evidence" value="ECO:0007669"/>
    <property type="project" value="TreeGrafter"/>
</dbReference>
<evidence type="ECO:0000256" key="5">
    <source>
        <dbReference type="ARBA" id="ARBA00023065"/>
    </source>
</evidence>
<dbReference type="AlphaFoldDB" id="A0A8K0GL58"/>
<dbReference type="OrthoDB" id="297496at2759"/>
<gene>
    <name evidence="12" type="ORF">ILUMI_00506</name>
</gene>
<dbReference type="PANTHER" id="PTHR11003">
    <property type="entry name" value="POTASSIUM CHANNEL, SUBFAMILY K"/>
    <property type="match status" value="1"/>
</dbReference>
<dbReference type="SUPFAM" id="SSF81324">
    <property type="entry name" value="Voltage-gated potassium channels"/>
    <property type="match status" value="2"/>
</dbReference>
<evidence type="ECO:0000313" key="12">
    <source>
        <dbReference type="EMBL" id="KAF2905667.1"/>
    </source>
</evidence>
<protein>
    <recommendedName>
        <fullName evidence="11">Potassium channel domain-containing protein</fullName>
    </recommendedName>
</protein>
<proteinExistence type="inferred from homology"/>
<dbReference type="EMBL" id="VTPC01000475">
    <property type="protein sequence ID" value="KAF2905667.1"/>
    <property type="molecule type" value="Genomic_DNA"/>
</dbReference>
<comment type="similarity">
    <text evidence="8">Belongs to the two pore domain potassium channel (TC 1.A.1.8) family.</text>
</comment>
<dbReference type="GO" id="GO:0030322">
    <property type="term" value="P:stabilization of membrane potential"/>
    <property type="evidence" value="ECO:0007669"/>
    <property type="project" value="TreeGrafter"/>
</dbReference>
<evidence type="ECO:0000256" key="10">
    <source>
        <dbReference type="SAM" id="Phobius"/>
    </source>
</evidence>
<feature type="compositionally biased region" description="Polar residues" evidence="9">
    <location>
        <begin position="611"/>
        <end position="623"/>
    </location>
</feature>
<name>A0A8K0GL58_IGNLU</name>